<organism evidence="2 3">
    <name type="scientific">Forsythia ovata</name>
    <dbReference type="NCBI Taxonomy" id="205694"/>
    <lineage>
        <taxon>Eukaryota</taxon>
        <taxon>Viridiplantae</taxon>
        <taxon>Streptophyta</taxon>
        <taxon>Embryophyta</taxon>
        <taxon>Tracheophyta</taxon>
        <taxon>Spermatophyta</taxon>
        <taxon>Magnoliopsida</taxon>
        <taxon>eudicotyledons</taxon>
        <taxon>Gunneridae</taxon>
        <taxon>Pentapetalae</taxon>
        <taxon>asterids</taxon>
        <taxon>lamiids</taxon>
        <taxon>Lamiales</taxon>
        <taxon>Oleaceae</taxon>
        <taxon>Forsythieae</taxon>
        <taxon>Forsythia</taxon>
    </lineage>
</organism>
<proteinExistence type="predicted"/>
<reference evidence="3" key="1">
    <citation type="submission" date="2024-07" db="EMBL/GenBank/DDBJ databases">
        <title>Two chromosome-level genome assemblies of Korean endemic species Abeliophyllum distichum and Forsythia ovata (Oleaceae).</title>
        <authorList>
            <person name="Jang H."/>
        </authorList>
    </citation>
    <scope>NUCLEOTIDE SEQUENCE [LARGE SCALE GENOMIC DNA]</scope>
</reference>
<comment type="caution">
    <text evidence="2">The sequence shown here is derived from an EMBL/GenBank/DDBJ whole genome shotgun (WGS) entry which is preliminary data.</text>
</comment>
<dbReference type="EMBL" id="JBFOLJ010000003">
    <property type="protein sequence ID" value="KAL2549435.1"/>
    <property type="molecule type" value="Genomic_DNA"/>
</dbReference>
<keyword evidence="3" id="KW-1185">Reference proteome</keyword>
<gene>
    <name evidence="2" type="ORF">Fot_10965</name>
</gene>
<evidence type="ECO:0000313" key="2">
    <source>
        <dbReference type="EMBL" id="KAL2549435.1"/>
    </source>
</evidence>
<dbReference type="Proteomes" id="UP001604277">
    <property type="component" value="Unassembled WGS sequence"/>
</dbReference>
<evidence type="ECO:0000256" key="1">
    <source>
        <dbReference type="SAM" id="MobiDB-lite"/>
    </source>
</evidence>
<evidence type="ECO:0000313" key="3">
    <source>
        <dbReference type="Proteomes" id="UP001604277"/>
    </source>
</evidence>
<name>A0ABD1WIB4_9LAMI</name>
<sequence length="182" mass="20790">MSGRTRGRPRIEHPNAPSQEMTEEQQLSSQFATVEQVTILQNQMSTIMEMLQRVTALPHTSEVPPTAELRMNNSMTIGYTLNRPRNMGSTYRFLVSYKEEFKKCLMKSSIILLVILIDIKFEELVGRPLCTLRTLAGGASSSKVTLDSGSDFDGDFEWENRQMMVFDGRWGSVGKMKKWDER</sequence>
<accession>A0ABD1WIB4</accession>
<feature type="region of interest" description="Disordered" evidence="1">
    <location>
        <begin position="1"/>
        <end position="24"/>
    </location>
</feature>
<protein>
    <submittedName>
        <fullName evidence="2">Uncharacterized protein</fullName>
    </submittedName>
</protein>
<dbReference type="AlphaFoldDB" id="A0ABD1WIB4"/>